<dbReference type="AlphaFoldDB" id="B1ZTZ2"/>
<reference evidence="1 2" key="1">
    <citation type="journal article" date="2011" name="J. Bacteriol.">
        <title>Genome sequence of the verrucomicrobium Opitutus terrae PB90-1, an abundant inhabitant of rice paddy soil ecosystems.</title>
        <authorList>
            <person name="van Passel M.W."/>
            <person name="Kant R."/>
            <person name="Palva A."/>
            <person name="Copeland A."/>
            <person name="Lucas S."/>
            <person name="Lapidus A."/>
            <person name="Glavina del Rio T."/>
            <person name="Pitluck S."/>
            <person name="Goltsman E."/>
            <person name="Clum A."/>
            <person name="Sun H."/>
            <person name="Schmutz J."/>
            <person name="Larimer F.W."/>
            <person name="Land M.L."/>
            <person name="Hauser L."/>
            <person name="Kyrpides N."/>
            <person name="Mikhailova N."/>
            <person name="Richardson P.P."/>
            <person name="Janssen P.H."/>
            <person name="de Vos W.M."/>
            <person name="Smidt H."/>
        </authorList>
    </citation>
    <scope>NUCLEOTIDE SEQUENCE [LARGE SCALE GENOMIC DNA]</scope>
    <source>
        <strain evidence="2">DSM 11246 / JCM 15787 / PB90-1</strain>
    </source>
</reference>
<dbReference type="Proteomes" id="UP000007013">
    <property type="component" value="Chromosome"/>
</dbReference>
<dbReference type="EMBL" id="CP001032">
    <property type="protein sequence ID" value="ACB75874.1"/>
    <property type="molecule type" value="Genomic_DNA"/>
</dbReference>
<keyword evidence="2" id="KW-1185">Reference proteome</keyword>
<proteinExistence type="predicted"/>
<gene>
    <name evidence="1" type="ordered locus">Oter_2592</name>
</gene>
<evidence type="ECO:0000313" key="1">
    <source>
        <dbReference type="EMBL" id="ACB75874.1"/>
    </source>
</evidence>
<evidence type="ECO:0000313" key="2">
    <source>
        <dbReference type="Proteomes" id="UP000007013"/>
    </source>
</evidence>
<dbReference type="RefSeq" id="WP_012375409.1">
    <property type="nucleotide sequence ID" value="NC_010571.1"/>
</dbReference>
<accession>B1ZTZ2</accession>
<protein>
    <submittedName>
        <fullName evidence="1">Uncharacterized protein</fullName>
    </submittedName>
</protein>
<dbReference type="OrthoDB" id="9134461at2"/>
<dbReference type="HOGENOM" id="CLU_1979293_0_0_0"/>
<sequence>MNLFTRQPKTQVSPWGNAEVQGKIATVSLGRFRGVCIDLWWTLGEEPTHEQVEEVRAHLLSRWDAALEFLGVAEFPRSLRVIVPESIHFPAGKDEWEMTFVYTKWEDGYWTVVFRGAQPISHHEGD</sequence>
<organism evidence="1 2">
    <name type="scientific">Opitutus terrae (strain DSM 11246 / JCM 15787 / PB90-1)</name>
    <dbReference type="NCBI Taxonomy" id="452637"/>
    <lineage>
        <taxon>Bacteria</taxon>
        <taxon>Pseudomonadati</taxon>
        <taxon>Verrucomicrobiota</taxon>
        <taxon>Opitutia</taxon>
        <taxon>Opitutales</taxon>
        <taxon>Opitutaceae</taxon>
        <taxon>Opitutus</taxon>
    </lineage>
</organism>
<name>B1ZTZ2_OPITP</name>
<dbReference type="KEGG" id="ote:Oter_2592"/>